<comment type="similarity">
    <text evidence="2">Belongs to the MYBBP1A family.</text>
</comment>
<comment type="caution">
    <text evidence="5">The sequence shown here is derived from an EMBL/GenBank/DDBJ whole genome shotgun (WGS) entry which is preliminary data.</text>
</comment>
<feature type="region of interest" description="Disordered" evidence="4">
    <location>
        <begin position="356"/>
        <end position="413"/>
    </location>
</feature>
<feature type="compositionally biased region" description="Acidic residues" evidence="4">
    <location>
        <begin position="368"/>
        <end position="387"/>
    </location>
</feature>
<accession>A0A4C1Y699</accession>
<evidence type="ECO:0000313" key="6">
    <source>
        <dbReference type="Proteomes" id="UP000299102"/>
    </source>
</evidence>
<dbReference type="EMBL" id="BGZK01001062">
    <property type="protein sequence ID" value="GBP70087.1"/>
    <property type="molecule type" value="Genomic_DNA"/>
</dbReference>
<evidence type="ECO:0000256" key="2">
    <source>
        <dbReference type="ARBA" id="ARBA00006809"/>
    </source>
</evidence>
<dbReference type="AlphaFoldDB" id="A0A4C1Y699"/>
<evidence type="ECO:0000256" key="3">
    <source>
        <dbReference type="ARBA" id="ARBA00023242"/>
    </source>
</evidence>
<keyword evidence="6" id="KW-1185">Reference proteome</keyword>
<dbReference type="PANTHER" id="PTHR13213:SF2">
    <property type="entry name" value="MYB-BINDING PROTEIN 1A"/>
    <property type="match status" value="1"/>
</dbReference>
<reference evidence="5 6" key="1">
    <citation type="journal article" date="2019" name="Commun. Biol.">
        <title>The bagworm genome reveals a unique fibroin gene that provides high tensile strength.</title>
        <authorList>
            <person name="Kono N."/>
            <person name="Nakamura H."/>
            <person name="Ohtoshi R."/>
            <person name="Tomita M."/>
            <person name="Numata K."/>
            <person name="Arakawa K."/>
        </authorList>
    </citation>
    <scope>NUCLEOTIDE SEQUENCE [LARGE SCALE GENOMIC DNA]</scope>
</reference>
<dbReference type="Pfam" id="PF04931">
    <property type="entry name" value="DNA_pol_phi"/>
    <property type="match status" value="1"/>
</dbReference>
<evidence type="ECO:0000256" key="4">
    <source>
        <dbReference type="SAM" id="MobiDB-lite"/>
    </source>
</evidence>
<feature type="compositionally biased region" description="Acidic residues" evidence="4">
    <location>
        <begin position="395"/>
        <end position="410"/>
    </location>
</feature>
<dbReference type="InterPro" id="IPR016024">
    <property type="entry name" value="ARM-type_fold"/>
</dbReference>
<dbReference type="PANTHER" id="PTHR13213">
    <property type="entry name" value="MYB-BINDING PROTEIN 1A FAMILY MEMBER"/>
    <property type="match status" value="1"/>
</dbReference>
<dbReference type="GO" id="GO:0043565">
    <property type="term" value="F:sequence-specific DNA binding"/>
    <property type="evidence" value="ECO:0007669"/>
    <property type="project" value="TreeGrafter"/>
</dbReference>
<name>A0A4C1Y699_EUMVA</name>
<dbReference type="GO" id="GO:0003723">
    <property type="term" value="F:RNA binding"/>
    <property type="evidence" value="ECO:0007669"/>
    <property type="project" value="TreeGrafter"/>
</dbReference>
<dbReference type="GO" id="GO:0005730">
    <property type="term" value="C:nucleolus"/>
    <property type="evidence" value="ECO:0007669"/>
    <property type="project" value="InterPro"/>
</dbReference>
<proteinExistence type="inferred from homology"/>
<dbReference type="GO" id="GO:0003714">
    <property type="term" value="F:transcription corepressor activity"/>
    <property type="evidence" value="ECO:0007669"/>
    <property type="project" value="TreeGrafter"/>
</dbReference>
<evidence type="ECO:0000313" key="5">
    <source>
        <dbReference type="EMBL" id="GBP70087.1"/>
    </source>
</evidence>
<evidence type="ECO:0000256" key="1">
    <source>
        <dbReference type="ARBA" id="ARBA00004123"/>
    </source>
</evidence>
<feature type="region of interest" description="Disordered" evidence="4">
    <location>
        <begin position="778"/>
        <end position="813"/>
    </location>
</feature>
<dbReference type="InterPro" id="IPR007015">
    <property type="entry name" value="DNA_pol_V/MYBBP1A"/>
</dbReference>
<feature type="compositionally biased region" description="Basic residues" evidence="4">
    <location>
        <begin position="779"/>
        <end position="789"/>
    </location>
</feature>
<comment type="subcellular location">
    <subcellularLocation>
        <location evidence="1">Nucleus</location>
    </subcellularLocation>
</comment>
<sequence length="813" mass="93291">MDWFKGLQTASKVRNWRDDEDDQKMMIKKEKELLNTLAKTLKSEKVDSMLKVETLKKLIFHPGEMNFSEITGTNFVKTIIADLDKSGVKKMAKLFKGVLLNTSKKVVKEDLERSWYNNERLKAAEGLSYLVSHEAVKDDVDFKLKYMKLLMCFGFFKIGGDDDVAVSSELAGAIKSSFYRCFSSRFSNVDNLLEVLSALCEFINSNMANEKIKEKMMKQFSKENMECWEMLMKLSQTVNKNENKTKVEKVFLILLWQLGLYLFSEPKSIEMAKSSIKELKSCYEHYKKDIKGKGKKQHKEGDLVEDEPEWIEVLVEVLLSVLSTESSILRSVVQCVFRLLWEYLTPNAIGQIISVLDPDNENNPLTYNDDESDDSNEFDDEINEGENGDTKNQSDENDSDTEVEDDEDEDMKTPEQLRLAVQKALGNAVMDSDAESIDADMIDEEEGRKLDEALSEAFKLFHQPRNKKSKEEKKDKKALSDFRIRVLDLIDIYLEKDPPMDVCLGMIAPLIRCLEFSIQDNQFKDLENRCRKTIKILTKVRKFSSTENVTIGILCDYLKSIIEKGTRSHFLFQAIGDVITHCGSFVVHCATKIVTQTKTSENESLASLVDIYKESLQSFFQNRNCSVPIIFFHSILQIDWVGNYELAPLLIENAFNSTVRQFRRNEGLELLIGFYRTLKRSKPESEVVKIKLSNIEKLLNKTIINSLNGNHANFTAKNNFFLILKKLINNIKAFHESCHLDSSLDFNKLLNTISTNKSNVMTKSKEIDVKKPITEVSLKSKKNNKKNKRKSEQVNGDHGTQNKKIKTKTNVNL</sequence>
<dbReference type="STRING" id="151549.A0A4C1Y699"/>
<dbReference type="SUPFAM" id="SSF48371">
    <property type="entry name" value="ARM repeat"/>
    <property type="match status" value="1"/>
</dbReference>
<dbReference type="Proteomes" id="UP000299102">
    <property type="component" value="Unassembled WGS sequence"/>
</dbReference>
<dbReference type="OrthoDB" id="342531at2759"/>
<keyword evidence="3" id="KW-0539">Nucleus</keyword>
<gene>
    <name evidence="5" type="primary">Mybbp1a</name>
    <name evidence="5" type="ORF">EVAR_98918_1</name>
</gene>
<organism evidence="5 6">
    <name type="scientific">Eumeta variegata</name>
    <name type="common">Bagworm moth</name>
    <name type="synonym">Eumeta japonica</name>
    <dbReference type="NCBI Taxonomy" id="151549"/>
    <lineage>
        <taxon>Eukaryota</taxon>
        <taxon>Metazoa</taxon>
        <taxon>Ecdysozoa</taxon>
        <taxon>Arthropoda</taxon>
        <taxon>Hexapoda</taxon>
        <taxon>Insecta</taxon>
        <taxon>Pterygota</taxon>
        <taxon>Neoptera</taxon>
        <taxon>Endopterygota</taxon>
        <taxon>Lepidoptera</taxon>
        <taxon>Glossata</taxon>
        <taxon>Ditrysia</taxon>
        <taxon>Tineoidea</taxon>
        <taxon>Psychidae</taxon>
        <taxon>Oiketicinae</taxon>
        <taxon>Eumeta</taxon>
    </lineage>
</organism>
<protein>
    <submittedName>
        <fullName evidence="5">Myb-binding protein 1A</fullName>
    </submittedName>
</protein>